<dbReference type="RefSeq" id="WP_236638950.1">
    <property type="nucleotide sequence ID" value="NZ_QOVI01000011.1"/>
</dbReference>
<keyword evidence="2" id="KW-1185">Reference proteome</keyword>
<dbReference type="Gene3D" id="3.10.20.850">
    <property type="entry name" value="Protein of unknown function DUF3861"/>
    <property type="match status" value="1"/>
</dbReference>
<sequence length="93" mass="10908">MLKRNNTYRLSLESLSLKDELAQSSTIKLAFENHDDIFIIIESLKEKNPFGDKNQAVEFAIGIKLFTEVMIRNRKHPLFEDFFSRGPDLYEKN</sequence>
<protein>
    <recommendedName>
        <fullName evidence="3">DUF3861 family protein</fullName>
    </recommendedName>
</protein>
<dbReference type="Pfam" id="PF12977">
    <property type="entry name" value="DUF3861"/>
    <property type="match status" value="1"/>
</dbReference>
<gene>
    <name evidence="1" type="ORF">DSM04_11135</name>
</gene>
<dbReference type="InterPro" id="IPR038194">
    <property type="entry name" value="DUF3861_sf"/>
</dbReference>
<evidence type="ECO:0000313" key="2">
    <source>
        <dbReference type="Proteomes" id="UP000289821"/>
    </source>
</evidence>
<dbReference type="EMBL" id="QOVI01000011">
    <property type="protein sequence ID" value="RXG11424.1"/>
    <property type="molecule type" value="Genomic_DNA"/>
</dbReference>
<comment type="caution">
    <text evidence="1">The sequence shown here is derived from an EMBL/GenBank/DDBJ whole genome shotgun (WGS) entry which is preliminary data.</text>
</comment>
<organism evidence="1 2">
    <name type="scientific">Leeuwenhoekiella aestuarii</name>
    <dbReference type="NCBI Taxonomy" id="2249426"/>
    <lineage>
        <taxon>Bacteria</taxon>
        <taxon>Pseudomonadati</taxon>
        <taxon>Bacteroidota</taxon>
        <taxon>Flavobacteriia</taxon>
        <taxon>Flavobacteriales</taxon>
        <taxon>Flavobacteriaceae</taxon>
        <taxon>Leeuwenhoekiella</taxon>
    </lineage>
</organism>
<dbReference type="Proteomes" id="UP000289821">
    <property type="component" value="Unassembled WGS sequence"/>
</dbReference>
<evidence type="ECO:0008006" key="3">
    <source>
        <dbReference type="Google" id="ProtNLM"/>
    </source>
</evidence>
<dbReference type="InterPro" id="IPR024476">
    <property type="entry name" value="DUF3861"/>
</dbReference>
<dbReference type="AlphaFoldDB" id="A0A4Q0NNG0"/>
<evidence type="ECO:0000313" key="1">
    <source>
        <dbReference type="EMBL" id="RXG11424.1"/>
    </source>
</evidence>
<proteinExistence type="predicted"/>
<reference evidence="1 2" key="1">
    <citation type="submission" date="2018-07" db="EMBL/GenBank/DDBJ databases">
        <title>Leeuwenhoekiella genomics.</title>
        <authorList>
            <person name="Tahon G."/>
            <person name="Willems A."/>
        </authorList>
    </citation>
    <scope>NUCLEOTIDE SEQUENCE [LARGE SCALE GENOMIC DNA]</scope>
    <source>
        <strain evidence="1 2">R-50232</strain>
    </source>
</reference>
<accession>A0A4Q0NNG0</accession>
<name>A0A4Q0NNG0_9FLAO</name>